<dbReference type="InterPro" id="IPR006260">
    <property type="entry name" value="TonB/TolA_C"/>
</dbReference>
<evidence type="ECO:0000313" key="12">
    <source>
        <dbReference type="Proteomes" id="UP000622017"/>
    </source>
</evidence>
<accession>A0ABR7MIL2</accession>
<comment type="subcellular location">
    <subcellularLocation>
        <location evidence="1">Cell inner membrane</location>
        <topology evidence="1">Single-pass membrane protein</topology>
        <orientation evidence="1">Periplasmic side</orientation>
    </subcellularLocation>
</comment>
<dbReference type="PANTHER" id="PTHR33446:SF2">
    <property type="entry name" value="PROTEIN TONB"/>
    <property type="match status" value="1"/>
</dbReference>
<evidence type="ECO:0000256" key="1">
    <source>
        <dbReference type="ARBA" id="ARBA00004383"/>
    </source>
</evidence>
<dbReference type="Pfam" id="PF03544">
    <property type="entry name" value="TonB_C"/>
    <property type="match status" value="1"/>
</dbReference>
<gene>
    <name evidence="11" type="ORF">H8B15_08340</name>
</gene>
<keyword evidence="5" id="KW-0997">Cell inner membrane</keyword>
<dbReference type="InterPro" id="IPR037682">
    <property type="entry name" value="TonB_C"/>
</dbReference>
<keyword evidence="8" id="KW-1133">Transmembrane helix</keyword>
<evidence type="ECO:0000256" key="2">
    <source>
        <dbReference type="ARBA" id="ARBA00006555"/>
    </source>
</evidence>
<protein>
    <submittedName>
        <fullName evidence="11">Energy transducer TonB</fullName>
    </submittedName>
</protein>
<dbReference type="InterPro" id="IPR051045">
    <property type="entry name" value="TonB-dependent_transducer"/>
</dbReference>
<evidence type="ECO:0000256" key="8">
    <source>
        <dbReference type="ARBA" id="ARBA00022989"/>
    </source>
</evidence>
<keyword evidence="12" id="KW-1185">Reference proteome</keyword>
<comment type="similarity">
    <text evidence="2">Belongs to the TonB family.</text>
</comment>
<name>A0ABR7MIL2_9BACT</name>
<proteinExistence type="inferred from homology"/>
<sequence length="192" mass="21258">MSYQLTALLQVCPKKQWFLLVLVCTLSLLARCSFAQMSEETRQNMAVAGNASVVGSVGSLPMKEYDLPINLPKPVEFPRLVCFFGEPPEFPGGFNALLQFIGQNIRYPADTTITGRVFVSFVITETGQVANVRLAKGLAPAFDEEALRVIKSMPNWNPGRNNGKPVSFPFTVPIGFAKDLPPPLRKKRKTKR</sequence>
<comment type="caution">
    <text evidence="11">The sequence shown here is derived from an EMBL/GenBank/DDBJ whole genome shotgun (WGS) entry which is preliminary data.</text>
</comment>
<organism evidence="11 12">
    <name type="scientific">Hymenobacter citatus</name>
    <dbReference type="NCBI Taxonomy" id="2763506"/>
    <lineage>
        <taxon>Bacteria</taxon>
        <taxon>Pseudomonadati</taxon>
        <taxon>Bacteroidota</taxon>
        <taxon>Cytophagia</taxon>
        <taxon>Cytophagales</taxon>
        <taxon>Hymenobacteraceae</taxon>
        <taxon>Hymenobacter</taxon>
    </lineage>
</organism>
<evidence type="ECO:0000256" key="4">
    <source>
        <dbReference type="ARBA" id="ARBA00022475"/>
    </source>
</evidence>
<evidence type="ECO:0000256" key="7">
    <source>
        <dbReference type="ARBA" id="ARBA00022927"/>
    </source>
</evidence>
<dbReference type="Proteomes" id="UP000622017">
    <property type="component" value="Unassembled WGS sequence"/>
</dbReference>
<feature type="domain" description="TonB C-terminal" evidence="10">
    <location>
        <begin position="111"/>
        <end position="176"/>
    </location>
</feature>
<keyword evidence="6" id="KW-0812">Transmembrane</keyword>
<dbReference type="PANTHER" id="PTHR33446">
    <property type="entry name" value="PROTEIN TONB-RELATED"/>
    <property type="match status" value="1"/>
</dbReference>
<dbReference type="SUPFAM" id="SSF74653">
    <property type="entry name" value="TolA/TonB C-terminal domain"/>
    <property type="match status" value="1"/>
</dbReference>
<dbReference type="EMBL" id="JACSCY010000005">
    <property type="protein sequence ID" value="MBC6610929.1"/>
    <property type="molecule type" value="Genomic_DNA"/>
</dbReference>
<keyword evidence="3" id="KW-0813">Transport</keyword>
<keyword evidence="9" id="KW-0472">Membrane</keyword>
<evidence type="ECO:0000256" key="6">
    <source>
        <dbReference type="ARBA" id="ARBA00022692"/>
    </source>
</evidence>
<dbReference type="RefSeq" id="WP_187319223.1">
    <property type="nucleotide sequence ID" value="NZ_JACSCY010000005.1"/>
</dbReference>
<evidence type="ECO:0000256" key="9">
    <source>
        <dbReference type="ARBA" id="ARBA00023136"/>
    </source>
</evidence>
<evidence type="ECO:0000256" key="5">
    <source>
        <dbReference type="ARBA" id="ARBA00022519"/>
    </source>
</evidence>
<evidence type="ECO:0000256" key="3">
    <source>
        <dbReference type="ARBA" id="ARBA00022448"/>
    </source>
</evidence>
<dbReference type="Gene3D" id="3.30.1150.10">
    <property type="match status" value="1"/>
</dbReference>
<keyword evidence="4" id="KW-1003">Cell membrane</keyword>
<dbReference type="NCBIfam" id="TIGR01352">
    <property type="entry name" value="tonB_Cterm"/>
    <property type="match status" value="1"/>
</dbReference>
<keyword evidence="7" id="KW-0653">Protein transport</keyword>
<evidence type="ECO:0000313" key="11">
    <source>
        <dbReference type="EMBL" id="MBC6610929.1"/>
    </source>
</evidence>
<reference evidence="11 12" key="1">
    <citation type="submission" date="2020-08" db="EMBL/GenBank/DDBJ databases">
        <title>Hymenobacter sp.</title>
        <authorList>
            <person name="Kim M.K."/>
        </authorList>
    </citation>
    <scope>NUCLEOTIDE SEQUENCE [LARGE SCALE GENOMIC DNA]</scope>
    <source>
        <strain evidence="11 12">BT507</strain>
    </source>
</reference>
<evidence type="ECO:0000259" key="10">
    <source>
        <dbReference type="Pfam" id="PF03544"/>
    </source>
</evidence>